<dbReference type="Gene3D" id="3.40.50.1980">
    <property type="entry name" value="Nitrogenase molybdenum iron protein domain"/>
    <property type="match status" value="2"/>
</dbReference>
<dbReference type="PANTHER" id="PTHR43457">
    <property type="entry name" value="NITROGENASE MOLYBDENUM-IRON PROTEIN ALPHA CHAIN"/>
    <property type="match status" value="1"/>
</dbReference>
<evidence type="ECO:0000256" key="15">
    <source>
        <dbReference type="RuleBase" id="RU004021"/>
    </source>
</evidence>
<evidence type="ECO:0000256" key="10">
    <source>
        <dbReference type="ARBA" id="ARBA00023002"/>
    </source>
</evidence>
<comment type="cofactor">
    <cofactor evidence="2">
        <name>[7Fe-Mo-9S-C-homocitryl] cluster</name>
        <dbReference type="ChEBI" id="CHEBI:30409"/>
    </cofactor>
</comment>
<reference evidence="19 20" key="1">
    <citation type="submission" date="2021-08" db="EMBL/GenBank/DDBJ databases">
        <authorList>
            <person name="Zhang D."/>
            <person name="Zhang A."/>
            <person name="Wang L."/>
        </authorList>
    </citation>
    <scope>NUCLEOTIDE SEQUENCE [LARGE SCALE GENOMIC DNA]</scope>
    <source>
        <strain evidence="19 20">WL0086</strain>
    </source>
</reference>
<comment type="catalytic activity">
    <reaction evidence="14 16">
        <text>N2 + 8 reduced [2Fe-2S]-[ferredoxin] + 16 ATP + 16 H2O = H2 + 8 oxidized [2Fe-2S]-[ferredoxin] + 2 NH4(+) + 16 ADP + 16 phosphate + 6 H(+)</text>
        <dbReference type="Rhea" id="RHEA:21448"/>
        <dbReference type="Rhea" id="RHEA-COMP:10000"/>
        <dbReference type="Rhea" id="RHEA-COMP:10001"/>
        <dbReference type="ChEBI" id="CHEBI:15377"/>
        <dbReference type="ChEBI" id="CHEBI:15378"/>
        <dbReference type="ChEBI" id="CHEBI:17997"/>
        <dbReference type="ChEBI" id="CHEBI:18276"/>
        <dbReference type="ChEBI" id="CHEBI:28938"/>
        <dbReference type="ChEBI" id="CHEBI:30616"/>
        <dbReference type="ChEBI" id="CHEBI:33737"/>
        <dbReference type="ChEBI" id="CHEBI:33738"/>
        <dbReference type="ChEBI" id="CHEBI:43474"/>
        <dbReference type="ChEBI" id="CHEBI:456216"/>
        <dbReference type="EC" id="1.18.6.1"/>
    </reaction>
</comment>
<keyword evidence="12" id="KW-0411">Iron-sulfur</keyword>
<dbReference type="GO" id="GO:0016163">
    <property type="term" value="F:nitrogenase activity"/>
    <property type="evidence" value="ECO:0007669"/>
    <property type="project" value="UniProtKB-EC"/>
</dbReference>
<dbReference type="SUPFAM" id="SSF53807">
    <property type="entry name" value="Helical backbone' metal receptor"/>
    <property type="match status" value="1"/>
</dbReference>
<evidence type="ECO:0000256" key="2">
    <source>
        <dbReference type="ARBA" id="ARBA00001969"/>
    </source>
</evidence>
<dbReference type="PROSITE" id="PS00090">
    <property type="entry name" value="NITROGENASE_1_2"/>
    <property type="match status" value="1"/>
</dbReference>
<evidence type="ECO:0000256" key="1">
    <source>
        <dbReference type="ARBA" id="ARBA00001919"/>
    </source>
</evidence>
<dbReference type="InterPro" id="IPR000318">
    <property type="entry name" value="Nase_comp1_CS"/>
</dbReference>
<name>A0ABZ1C7P4_9BACT</name>
<evidence type="ECO:0000256" key="3">
    <source>
        <dbReference type="ARBA" id="ARBA00002621"/>
    </source>
</evidence>
<evidence type="ECO:0000256" key="14">
    <source>
        <dbReference type="ARBA" id="ARBA00047967"/>
    </source>
</evidence>
<evidence type="ECO:0000313" key="19">
    <source>
        <dbReference type="EMBL" id="WRQ87352.1"/>
    </source>
</evidence>
<keyword evidence="11 16" id="KW-0408">Iron</keyword>
<evidence type="ECO:0000256" key="7">
    <source>
        <dbReference type="ARBA" id="ARBA00022723"/>
    </source>
</evidence>
<dbReference type="InterPro" id="IPR005972">
    <property type="entry name" value="Nase_Mo-Fe_asu"/>
</dbReference>
<dbReference type="Pfam" id="PF00148">
    <property type="entry name" value="Oxidored_nitro"/>
    <property type="match status" value="1"/>
</dbReference>
<keyword evidence="8" id="KW-0547">Nucleotide-binding</keyword>
<evidence type="ECO:0000256" key="6">
    <source>
        <dbReference type="ARBA" id="ARBA00022505"/>
    </source>
</evidence>
<evidence type="ECO:0000256" key="12">
    <source>
        <dbReference type="ARBA" id="ARBA00023014"/>
    </source>
</evidence>
<evidence type="ECO:0000256" key="17">
    <source>
        <dbReference type="SAM" id="MobiDB-lite"/>
    </source>
</evidence>
<evidence type="ECO:0000256" key="5">
    <source>
        <dbReference type="ARBA" id="ARBA00011462"/>
    </source>
</evidence>
<keyword evidence="9" id="KW-0067">ATP-binding</keyword>
<proteinExistence type="inferred from homology"/>
<accession>A0ABZ1C7P4</accession>
<organism evidence="19 20">
    <name type="scientific">Actomonas aquatica</name>
    <dbReference type="NCBI Taxonomy" id="2866162"/>
    <lineage>
        <taxon>Bacteria</taxon>
        <taxon>Pseudomonadati</taxon>
        <taxon>Verrucomicrobiota</taxon>
        <taxon>Opitutia</taxon>
        <taxon>Opitutales</taxon>
        <taxon>Opitutaceae</taxon>
        <taxon>Actomonas</taxon>
    </lineage>
</organism>
<feature type="domain" description="Nitrogenase/oxidoreductase component 1" evidence="18">
    <location>
        <begin position="77"/>
        <end position="532"/>
    </location>
</feature>
<dbReference type="NCBIfam" id="TIGR01282">
    <property type="entry name" value="nifD"/>
    <property type="match status" value="1"/>
</dbReference>
<keyword evidence="7 16" id="KW-0479">Metal-binding</keyword>
<dbReference type="InterPro" id="IPR010143">
    <property type="entry name" value="Nase_comp1_asu"/>
</dbReference>
<evidence type="ECO:0000256" key="4">
    <source>
        <dbReference type="ARBA" id="ARBA00011002"/>
    </source>
</evidence>
<dbReference type="NCBIfam" id="TIGR01862">
    <property type="entry name" value="N2-ase-Ialpha"/>
    <property type="match status" value="1"/>
</dbReference>
<dbReference type="Proteomes" id="UP000738431">
    <property type="component" value="Chromosome"/>
</dbReference>
<dbReference type="PROSITE" id="PS00699">
    <property type="entry name" value="NITROGENASE_1_1"/>
    <property type="match status" value="1"/>
</dbReference>
<dbReference type="EMBL" id="CP139781">
    <property type="protein sequence ID" value="WRQ87352.1"/>
    <property type="molecule type" value="Genomic_DNA"/>
</dbReference>
<dbReference type="EC" id="1.18.6.1" evidence="16"/>
<evidence type="ECO:0000256" key="11">
    <source>
        <dbReference type="ARBA" id="ARBA00023004"/>
    </source>
</evidence>
<comment type="function">
    <text evidence="3">This molybdenum-iron protein is part of the nitrogenase complex that catalyzes the key enzymatic reactions in nitrogen fixation.</text>
</comment>
<gene>
    <name evidence="19" type="primary">nifD</name>
    <name evidence="19" type="ORF">K1X11_021265</name>
</gene>
<comment type="similarity">
    <text evidence="4 15">Belongs to the NifD/NifK/NifE/NifN family.</text>
</comment>
<evidence type="ECO:0000259" key="18">
    <source>
        <dbReference type="Pfam" id="PF00148"/>
    </source>
</evidence>
<keyword evidence="10 16" id="KW-0560">Oxidoreductase</keyword>
<protein>
    <recommendedName>
        <fullName evidence="16">Nitrogenase protein alpha chain</fullName>
        <ecNumber evidence="16">1.18.6.1</ecNumber>
    </recommendedName>
</protein>
<keyword evidence="6" id="KW-0500">Molybdenum</keyword>
<evidence type="ECO:0000256" key="9">
    <source>
        <dbReference type="ARBA" id="ARBA00022840"/>
    </source>
</evidence>
<keyword evidence="20" id="KW-1185">Reference proteome</keyword>
<sequence length="592" mass="65508">MSDFNEEPVPGSDSDGFPVPTATLPDPAAVREEMLKIYPSKTLKKRSKQMLVNDPSAPPEIGANTRTVPGIITQRGCTYAGCRGVVIGPIHDILHITHGPIGCGYYSWLTRRNLAQQRPDQPINFLQYAMSTDMMESEIIFGGEKKLAAAIREAYEIFKPKAIAVYATCPVGLIGDDIHSVCREAKKELGINVFGFSCEGYKGVSQSAGHHIANNGVFKHMVGLLDEPDPEPFRINVLGEYNIGGDAWAIDTLLKKCGIHVTATLSGDVTYDQICKCHTADLNVVMCHRSINYMAEMMETKYGVPWIKVNFIGAEQSAKSLRKIAAYFQDKQLTDRVEEVIAQEMAELRPVIADVKTRCEGKTAAMFVGGSRAHHYQHLFKDIGMLTVAAGYEFAHRDDYEGRDVLPSIKIDADSRNIEELEVEADPEKFQARKTPEQLAALEAGGFSFKDYEGMMREMRKETLIIDDISHHEIEKLIELYKPDIIGSGIKDKFVIEKFGVPCKQLHSYDYGGPYAAFTGAANFYKEVDRMINTKVWQLVTPSWKKPADPAHTFGRGIDNPANKAIRELIAGQAKVKKPAKAAPAADAPCGE</sequence>
<comment type="cofactor">
    <cofactor evidence="1">
        <name>[8Fe-7S] cluster</name>
        <dbReference type="ChEBI" id="CHEBI:21143"/>
    </cofactor>
</comment>
<dbReference type="Gene3D" id="3.40.50.12380">
    <property type="entry name" value="Nitrogenase MoFe cofactor biosynthesis protein NifE, C-terminal"/>
    <property type="match status" value="1"/>
</dbReference>
<evidence type="ECO:0000256" key="8">
    <source>
        <dbReference type="ARBA" id="ARBA00022741"/>
    </source>
</evidence>
<dbReference type="PANTHER" id="PTHR43457:SF1">
    <property type="entry name" value="NITROGENASE MOLYBDENUM-IRON PROTEIN ALPHA CHAIN"/>
    <property type="match status" value="1"/>
</dbReference>
<evidence type="ECO:0000256" key="13">
    <source>
        <dbReference type="ARBA" id="ARBA00023231"/>
    </source>
</evidence>
<dbReference type="InterPro" id="IPR000510">
    <property type="entry name" value="Nase/OxRdtase_comp1"/>
</dbReference>
<evidence type="ECO:0000313" key="20">
    <source>
        <dbReference type="Proteomes" id="UP000738431"/>
    </source>
</evidence>
<keyword evidence="13 15" id="KW-0535">Nitrogen fixation</keyword>
<feature type="region of interest" description="Disordered" evidence="17">
    <location>
        <begin position="1"/>
        <end position="25"/>
    </location>
</feature>
<comment type="subunit">
    <text evidence="5">Tetramer of two alpha and two beta chains. Forms complex with the iron protein (nitrogenase component 2).</text>
</comment>
<reference evidence="19 20" key="2">
    <citation type="submission" date="2023-12" db="EMBL/GenBank/DDBJ databases">
        <title>Description of an unclassified Opitutus bacterium of Verrucomicrobiota.</title>
        <authorList>
            <person name="Zhang D.-F."/>
        </authorList>
    </citation>
    <scope>NUCLEOTIDE SEQUENCE [LARGE SCALE GENOMIC DNA]</scope>
    <source>
        <strain evidence="19 20">WL0086</strain>
    </source>
</reference>
<evidence type="ECO:0000256" key="16">
    <source>
        <dbReference type="RuleBase" id="RU004022"/>
    </source>
</evidence>